<comment type="catalytic activity">
    <reaction evidence="2">
        <text>2 a mycocerosyl-[mycocerosic acid synthase] + a phenolphthiocerol = a dimycocerosyl phenolphthiocerol + 2 holo-[mycocerosic acid synthase].</text>
        <dbReference type="EC" id="2.3.1.282"/>
    </reaction>
</comment>
<evidence type="ECO:0000256" key="4">
    <source>
        <dbReference type="ARBA" id="ARBA00006558"/>
    </source>
</evidence>
<keyword evidence="7" id="KW-0808">Transferase</keyword>
<evidence type="ECO:0000313" key="15">
    <source>
        <dbReference type="Proteomes" id="UP000622533"/>
    </source>
</evidence>
<dbReference type="RefSeq" id="WP_193919086.1">
    <property type="nucleotide sequence ID" value="NZ_JADEXS020000001.1"/>
</dbReference>
<evidence type="ECO:0000256" key="2">
    <source>
        <dbReference type="ARBA" id="ARBA00000625"/>
    </source>
</evidence>
<dbReference type="SUPFAM" id="SSF52777">
    <property type="entry name" value="CoA-dependent acyltransferases"/>
    <property type="match status" value="2"/>
</dbReference>
<evidence type="ECO:0000259" key="13">
    <source>
        <dbReference type="Pfam" id="PF16911"/>
    </source>
</evidence>
<comment type="catalytic activity">
    <reaction evidence="1">
        <text>2 a mycocerosyl-[mycocerosic acid synthase] + a phthiocerol = a dimycocerosyl phthiocerol + 2 holo-[mycocerosic acid synthase].</text>
        <dbReference type="EC" id="2.3.1.282"/>
    </reaction>
</comment>
<evidence type="ECO:0000256" key="11">
    <source>
        <dbReference type="ARBA" id="ARBA00033407"/>
    </source>
</evidence>
<evidence type="ECO:0000313" key="14">
    <source>
        <dbReference type="EMBL" id="MBE9024576.1"/>
    </source>
</evidence>
<evidence type="ECO:0000256" key="10">
    <source>
        <dbReference type="ARBA" id="ARBA00032317"/>
    </source>
</evidence>
<evidence type="ECO:0000256" key="5">
    <source>
        <dbReference type="ARBA" id="ARBA00012866"/>
    </source>
</evidence>
<comment type="catalytic activity">
    <reaction evidence="3">
        <text>2 a mycocerosyl-[mycocerosic acid synthase] + a phthiodiolone = a dimycocerosyl phthiodiolone + 2 holo-[mycocerosic acid synthase].</text>
        <dbReference type="EC" id="2.3.1.282"/>
    </reaction>
</comment>
<dbReference type="InterPro" id="IPR023213">
    <property type="entry name" value="CAT-like_dom_sf"/>
</dbReference>
<dbReference type="Gene3D" id="3.30.559.30">
    <property type="entry name" value="Nonribosomal peptide synthetase, condensation domain"/>
    <property type="match status" value="1"/>
</dbReference>
<dbReference type="PANTHER" id="PTHR28037">
    <property type="entry name" value="ALCOHOL O-ACETYLTRANSFERASE 1-RELATED"/>
    <property type="match status" value="1"/>
</dbReference>
<keyword evidence="15" id="KW-1185">Reference proteome</keyword>
<sequence length="424" mass="47095">MERYLGAFEHLFWLYNQFYPMDFATVAKLQGQFSVDQLSMVLRQIQQRHPLLRVCIATDAIGQPKFVETDDEIPLRLVERTDDQHWQAELEVELACSLDWQVAPLLRVVLLQSEAESELMIICHHVIADGLSGVYLMRDILQRLGGEIFERSHLSAALSLESSLFGITPCPETTPKPTDYIPPLSRRAPPHIHTVVLSPELTQQLIQRSRAEHTTVHGAVSAAFLLALTQQDAKPSDVMQCLHPVNVRSHLSLPMPDGVGLYFCLCMTTHSLQPDSAFWDVARSVKSQLSQIDIAQQLVEEHQLRQRAIANLTDATTFAEAGGSSQSPCQLNVTNLGRINMAQQYGNIWIEALHAPAVMPSVVGRNVGVATLGDRLTLTLSSTPLIDVDRVQSERAATAFLSEGVKRLELAVVQEATSEAAWRT</sequence>
<feature type="domain" description="Condensation" evidence="12">
    <location>
        <begin position="25"/>
        <end position="141"/>
    </location>
</feature>
<comment type="caution">
    <text evidence="14">The sequence shown here is derived from an EMBL/GenBank/DDBJ whole genome shotgun (WGS) entry which is preliminary data.</text>
</comment>
<dbReference type="Gene3D" id="3.30.559.10">
    <property type="entry name" value="Chloramphenicol acetyltransferase-like domain"/>
    <property type="match status" value="1"/>
</dbReference>
<dbReference type="InterPro" id="IPR052058">
    <property type="entry name" value="Alcohol_O-acetyltransferase"/>
</dbReference>
<evidence type="ECO:0000256" key="7">
    <source>
        <dbReference type="ARBA" id="ARBA00022679"/>
    </source>
</evidence>
<feature type="domain" description="Phthiocerol/phthiodiolone dimycocerosyl transferase C-terminal" evidence="13">
    <location>
        <begin position="190"/>
        <end position="355"/>
    </location>
</feature>
<dbReference type="GO" id="GO:0016746">
    <property type="term" value="F:acyltransferase activity"/>
    <property type="evidence" value="ECO:0007669"/>
    <property type="project" value="UniProtKB-KW"/>
</dbReference>
<dbReference type="EMBL" id="JADEXS010000286">
    <property type="protein sequence ID" value="MBE9024576.1"/>
    <property type="molecule type" value="Genomic_DNA"/>
</dbReference>
<evidence type="ECO:0000256" key="3">
    <source>
        <dbReference type="ARBA" id="ARBA00001907"/>
    </source>
</evidence>
<dbReference type="GO" id="GO:0008610">
    <property type="term" value="P:lipid biosynthetic process"/>
    <property type="evidence" value="ECO:0007669"/>
    <property type="project" value="UniProtKB-ARBA"/>
</dbReference>
<evidence type="ECO:0000256" key="9">
    <source>
        <dbReference type="ARBA" id="ARBA00030465"/>
    </source>
</evidence>
<keyword evidence="8" id="KW-0012">Acyltransferase</keyword>
<reference evidence="14" key="1">
    <citation type="submission" date="2020-10" db="EMBL/GenBank/DDBJ databases">
        <authorList>
            <person name="Castelo-Branco R."/>
            <person name="Eusebio N."/>
            <person name="Adriana R."/>
            <person name="Vieira A."/>
            <person name="Brugerolle De Fraissinette N."/>
            <person name="Rezende De Castro R."/>
            <person name="Schneider M.P."/>
            <person name="Vasconcelos V."/>
            <person name="Leao P.N."/>
        </authorList>
    </citation>
    <scope>NUCLEOTIDE SEQUENCE</scope>
    <source>
        <strain evidence="14">LEGE 12446</strain>
    </source>
</reference>
<name>A0A8J6ZTZ0_DESMC</name>
<evidence type="ECO:0000259" key="12">
    <source>
        <dbReference type="Pfam" id="PF00668"/>
    </source>
</evidence>
<dbReference type="EC" id="2.3.1.282" evidence="5"/>
<proteinExistence type="inferred from homology"/>
<dbReference type="InterPro" id="IPR031641">
    <property type="entry name" value="PapA_C"/>
</dbReference>
<gene>
    <name evidence="14" type="ORF">IQ276_19730</name>
</gene>
<evidence type="ECO:0000256" key="6">
    <source>
        <dbReference type="ARBA" id="ARBA00013449"/>
    </source>
</evidence>
<protein>
    <recommendedName>
        <fullName evidence="6">Phthiocerol/phthiodiolone dimycocerosyl transferase</fullName>
        <ecNumber evidence="5">2.3.1.282</ecNumber>
    </recommendedName>
    <alternativeName>
        <fullName evidence="11">Acyltransferase PapA5</fullName>
    </alternativeName>
    <alternativeName>
        <fullName evidence="9">Phthiocerol/phthiodiolone O-acyltransferase</fullName>
    </alternativeName>
    <alternativeName>
        <fullName evidence="10">Polyketide synthase-associated protein A5</fullName>
    </alternativeName>
</protein>
<organism evidence="14 15">
    <name type="scientific">Desmonostoc muscorum LEGE 12446</name>
    <dbReference type="NCBI Taxonomy" id="1828758"/>
    <lineage>
        <taxon>Bacteria</taxon>
        <taxon>Bacillati</taxon>
        <taxon>Cyanobacteriota</taxon>
        <taxon>Cyanophyceae</taxon>
        <taxon>Nostocales</taxon>
        <taxon>Nostocaceae</taxon>
        <taxon>Desmonostoc</taxon>
    </lineage>
</organism>
<accession>A0A8J6ZTZ0</accession>
<dbReference type="PANTHER" id="PTHR28037:SF1">
    <property type="entry name" value="ALCOHOL O-ACETYLTRANSFERASE 1-RELATED"/>
    <property type="match status" value="1"/>
</dbReference>
<evidence type="ECO:0000256" key="8">
    <source>
        <dbReference type="ARBA" id="ARBA00023315"/>
    </source>
</evidence>
<dbReference type="Proteomes" id="UP000622533">
    <property type="component" value="Unassembled WGS sequence"/>
</dbReference>
<dbReference type="InterPro" id="IPR001242">
    <property type="entry name" value="Condensation_dom"/>
</dbReference>
<dbReference type="AlphaFoldDB" id="A0A8J6ZTZ0"/>
<dbReference type="Pfam" id="PF00668">
    <property type="entry name" value="Condensation"/>
    <property type="match status" value="1"/>
</dbReference>
<dbReference type="Pfam" id="PF16911">
    <property type="entry name" value="PapA_C"/>
    <property type="match status" value="1"/>
</dbReference>
<comment type="similarity">
    <text evidence="4">Belongs to the acyltransferase PapA5 family.</text>
</comment>
<evidence type="ECO:0000256" key="1">
    <source>
        <dbReference type="ARBA" id="ARBA00000026"/>
    </source>
</evidence>